<keyword evidence="2" id="KW-0547">Nucleotide-binding</keyword>
<feature type="domain" description="IRG-type G" evidence="6">
    <location>
        <begin position="42"/>
        <end position="223"/>
    </location>
</feature>
<dbReference type="SUPFAM" id="SSF52540">
    <property type="entry name" value="P-loop containing nucleoside triphosphate hydrolases"/>
    <property type="match status" value="2"/>
</dbReference>
<evidence type="ECO:0000256" key="3">
    <source>
        <dbReference type="ARBA" id="ARBA00022801"/>
    </source>
</evidence>
<sequence>MKTLPIRSNMERIKQQIRDLTKSDPAAAARKINQYLEQIDDIQLNIGITGETGSGKSSFVNAFRGIKNKDKEAAPVGVKETSKAVGPYFHPNYPNVILWDLPGIGSTTWPTDEYVNKIKFDTFDFFIIASDTLFRENDMKLAKEIQKMGKRFYFVRTKIDQTLTNEEENEGNFNAERTLAVIRKRCIQGLQEQGFEDPPVFLLSNNEWQQHDFPRLHETFRRELFDLKKYALLCVMAAIHLEVTNNKKETYKAEIKYYGAVSALGAAVPIPGLSVAFDIGMIVKAVKEYVTGFGLHASSLHRLATSTGVPYDDLSFNVILKLLTQLGSTSVLLATEEWTRYIPFLGIPIASALSFTATHRALNFFLDELASEANKVYRQALGFNMDGPLDREIHEQIRAMMETDPAAAAEKIRQCLEETDNIQLNIAITGEPGTGKSTFVNAFRGIHNNDEGAAPTGCENMTTNPTSYRHPDYSKVILWDLPGIGSTMWPADKYVERVELEKFDFFIILSADRFRENDVKLVKEIQKMEKKFYFVCSKVNHNLRDEEQSQMDFTEEKTLKTIYEDQLGLKSPQVFLLLSPDVSLQGLKELKSTFEEDLPELKKHALRLTMIIIYKQVLNNKIENFLAKIKYYCIISATGAMLPVPLFSAGVDLSLICLAFRQYLVGFGLDTSSLNKLAATTGISCNDEITNLKFKNKLLKSSLISKALIHVANTFVMASKKEGVVSMSRILVAPILSFTTTYVALNVFVTEFAEKSHRIFKRALGLNT</sequence>
<dbReference type="STRING" id="48699.ENSPLAP00000018733"/>
<dbReference type="FunFam" id="3.40.50.300:FF:000541">
    <property type="entry name" value="Immunity related GTPase M"/>
    <property type="match status" value="2"/>
</dbReference>
<keyword evidence="5" id="KW-0472">Membrane</keyword>
<proteinExistence type="inferred from homology"/>
<evidence type="ECO:0000313" key="7">
    <source>
        <dbReference type="Ensembl" id="ENSPLAP00000018733.1"/>
    </source>
</evidence>
<evidence type="ECO:0000313" key="8">
    <source>
        <dbReference type="Proteomes" id="UP000261500"/>
    </source>
</evidence>
<protein>
    <recommendedName>
        <fullName evidence="6">IRG-type G domain-containing protein</fullName>
    </recommendedName>
</protein>
<name>A0A3B3V0Y3_9TELE</name>
<comment type="similarity">
    <text evidence="1">Belongs to the TRAFAC class dynamin-like GTPase superfamily. IRG family.</text>
</comment>
<dbReference type="GO" id="GO:0016787">
    <property type="term" value="F:hydrolase activity"/>
    <property type="evidence" value="ECO:0007669"/>
    <property type="project" value="UniProtKB-KW"/>
</dbReference>
<organism evidence="7 8">
    <name type="scientific">Poecilia latipinna</name>
    <name type="common">sailfin molly</name>
    <dbReference type="NCBI Taxonomy" id="48699"/>
    <lineage>
        <taxon>Eukaryota</taxon>
        <taxon>Metazoa</taxon>
        <taxon>Chordata</taxon>
        <taxon>Craniata</taxon>
        <taxon>Vertebrata</taxon>
        <taxon>Euteleostomi</taxon>
        <taxon>Actinopterygii</taxon>
        <taxon>Neopterygii</taxon>
        <taxon>Teleostei</taxon>
        <taxon>Neoteleostei</taxon>
        <taxon>Acanthomorphata</taxon>
        <taxon>Ovalentaria</taxon>
        <taxon>Atherinomorphae</taxon>
        <taxon>Cyprinodontiformes</taxon>
        <taxon>Poeciliidae</taxon>
        <taxon>Poeciliinae</taxon>
        <taxon>Poecilia</taxon>
    </lineage>
</organism>
<dbReference type="Pfam" id="PF05049">
    <property type="entry name" value="IIGP"/>
    <property type="match status" value="2"/>
</dbReference>
<dbReference type="InterPro" id="IPR027417">
    <property type="entry name" value="P-loop_NTPase"/>
</dbReference>
<dbReference type="InterPro" id="IPR051515">
    <property type="entry name" value="IRG"/>
</dbReference>
<dbReference type="Gene3D" id="3.40.50.300">
    <property type="entry name" value="P-loop containing nucleotide triphosphate hydrolases"/>
    <property type="match status" value="2"/>
</dbReference>
<dbReference type="Ensembl" id="ENSPLAT00000028297.1">
    <property type="protein sequence ID" value="ENSPLAP00000018733.1"/>
    <property type="gene ID" value="ENSPLAG00000023485.1"/>
</dbReference>
<dbReference type="InterPro" id="IPR030385">
    <property type="entry name" value="G_IRG_dom"/>
</dbReference>
<dbReference type="GO" id="GO:0005525">
    <property type="term" value="F:GTP binding"/>
    <property type="evidence" value="ECO:0007669"/>
    <property type="project" value="UniProtKB-KW"/>
</dbReference>
<dbReference type="PANTHER" id="PTHR32341">
    <property type="entry name" value="INTERFERON-INDUCIBLE GTPASE"/>
    <property type="match status" value="1"/>
</dbReference>
<reference evidence="7" key="2">
    <citation type="submission" date="2025-09" db="UniProtKB">
        <authorList>
            <consortium name="Ensembl"/>
        </authorList>
    </citation>
    <scope>IDENTIFICATION</scope>
</reference>
<feature type="transmembrane region" description="Helical" evidence="5">
    <location>
        <begin position="730"/>
        <end position="753"/>
    </location>
</feature>
<dbReference type="PANTHER" id="PTHR32341:SF10">
    <property type="entry name" value="INTERFERON-INDUCIBLE GTPASE 5"/>
    <property type="match status" value="1"/>
</dbReference>
<keyword evidence="8" id="KW-1185">Reference proteome</keyword>
<dbReference type="Proteomes" id="UP000261500">
    <property type="component" value="Unplaced"/>
</dbReference>
<feature type="domain" description="IRG-type G" evidence="6">
    <location>
        <begin position="422"/>
        <end position="597"/>
    </location>
</feature>
<keyword evidence="3" id="KW-0378">Hydrolase</keyword>
<accession>A0A3B3V0Y3</accession>
<dbReference type="GO" id="GO:0016020">
    <property type="term" value="C:membrane"/>
    <property type="evidence" value="ECO:0007669"/>
    <property type="project" value="InterPro"/>
</dbReference>
<dbReference type="AlphaFoldDB" id="A0A3B3V0Y3"/>
<dbReference type="InterPro" id="IPR007743">
    <property type="entry name" value="Immunity-related_GTPase-like"/>
</dbReference>
<evidence type="ECO:0000256" key="5">
    <source>
        <dbReference type="SAM" id="Phobius"/>
    </source>
</evidence>
<keyword evidence="5" id="KW-1133">Transmembrane helix</keyword>
<keyword evidence="5" id="KW-0812">Transmembrane</keyword>
<keyword evidence="4" id="KW-0342">GTP-binding</keyword>
<evidence type="ECO:0000259" key="6">
    <source>
        <dbReference type="PROSITE" id="PS51716"/>
    </source>
</evidence>
<reference evidence="7" key="1">
    <citation type="submission" date="2025-08" db="UniProtKB">
        <authorList>
            <consortium name="Ensembl"/>
        </authorList>
    </citation>
    <scope>IDENTIFICATION</scope>
</reference>
<evidence type="ECO:0000256" key="2">
    <source>
        <dbReference type="ARBA" id="ARBA00022741"/>
    </source>
</evidence>
<evidence type="ECO:0000256" key="4">
    <source>
        <dbReference type="ARBA" id="ARBA00023134"/>
    </source>
</evidence>
<evidence type="ECO:0000256" key="1">
    <source>
        <dbReference type="ARBA" id="ARBA00005429"/>
    </source>
</evidence>
<dbReference type="PROSITE" id="PS51716">
    <property type="entry name" value="G_IRG"/>
    <property type="match status" value="2"/>
</dbReference>
<dbReference type="GeneTree" id="ENSGT00950000183007"/>